<dbReference type="GO" id="GO:0005886">
    <property type="term" value="C:plasma membrane"/>
    <property type="evidence" value="ECO:0007669"/>
    <property type="project" value="UniProtKB-SubCell"/>
</dbReference>
<comment type="similarity">
    <text evidence="7">Belongs to the binding-protein-dependent transport system permease family.</text>
</comment>
<dbReference type="AlphaFoldDB" id="A0A918PZH9"/>
<feature type="transmembrane region" description="Helical" evidence="7">
    <location>
        <begin position="12"/>
        <end position="29"/>
    </location>
</feature>
<feature type="domain" description="ABC transmembrane type-1" evidence="8">
    <location>
        <begin position="66"/>
        <end position="247"/>
    </location>
</feature>
<dbReference type="InterPro" id="IPR035906">
    <property type="entry name" value="MetI-like_sf"/>
</dbReference>
<dbReference type="PANTHER" id="PTHR30151:SF38">
    <property type="entry name" value="ALIPHATIC SULFONATES TRANSPORT PERMEASE PROTEIN SSUC-RELATED"/>
    <property type="match status" value="1"/>
</dbReference>
<reference evidence="9" key="1">
    <citation type="journal article" date="2014" name="Int. J. Syst. Evol. Microbiol.">
        <title>Complete genome sequence of Corynebacterium casei LMG S-19264T (=DSM 44701T), isolated from a smear-ripened cheese.</title>
        <authorList>
            <consortium name="US DOE Joint Genome Institute (JGI-PGF)"/>
            <person name="Walter F."/>
            <person name="Albersmeier A."/>
            <person name="Kalinowski J."/>
            <person name="Ruckert C."/>
        </authorList>
    </citation>
    <scope>NUCLEOTIDE SEQUENCE</scope>
    <source>
        <strain evidence="9">KCTC 32296</strain>
    </source>
</reference>
<evidence type="ECO:0000256" key="4">
    <source>
        <dbReference type="ARBA" id="ARBA00022692"/>
    </source>
</evidence>
<feature type="transmembrane region" description="Helical" evidence="7">
    <location>
        <begin position="114"/>
        <end position="141"/>
    </location>
</feature>
<dbReference type="Pfam" id="PF00528">
    <property type="entry name" value="BPD_transp_1"/>
    <property type="match status" value="1"/>
</dbReference>
<comment type="subcellular location">
    <subcellularLocation>
        <location evidence="1 7">Cell membrane</location>
        <topology evidence="1 7">Multi-pass membrane protein</topology>
    </subcellularLocation>
</comment>
<dbReference type="CDD" id="cd06261">
    <property type="entry name" value="TM_PBP2"/>
    <property type="match status" value="1"/>
</dbReference>
<keyword evidence="3" id="KW-1003">Cell membrane</keyword>
<evidence type="ECO:0000256" key="1">
    <source>
        <dbReference type="ARBA" id="ARBA00004651"/>
    </source>
</evidence>
<keyword evidence="10" id="KW-1185">Reference proteome</keyword>
<protein>
    <submittedName>
        <fullName evidence="9">ABC transporter permease</fullName>
    </submittedName>
</protein>
<keyword evidence="2 7" id="KW-0813">Transport</keyword>
<evidence type="ECO:0000256" key="3">
    <source>
        <dbReference type="ARBA" id="ARBA00022475"/>
    </source>
</evidence>
<dbReference type="GO" id="GO:0055085">
    <property type="term" value="P:transmembrane transport"/>
    <property type="evidence" value="ECO:0007669"/>
    <property type="project" value="InterPro"/>
</dbReference>
<keyword evidence="5 7" id="KW-1133">Transmembrane helix</keyword>
<evidence type="ECO:0000256" key="5">
    <source>
        <dbReference type="ARBA" id="ARBA00022989"/>
    </source>
</evidence>
<keyword evidence="4 7" id="KW-0812">Transmembrane</keyword>
<organism evidence="9 10">
    <name type="scientific">Asticcacaulis endophyticus</name>
    <dbReference type="NCBI Taxonomy" id="1395890"/>
    <lineage>
        <taxon>Bacteria</taxon>
        <taxon>Pseudomonadati</taxon>
        <taxon>Pseudomonadota</taxon>
        <taxon>Alphaproteobacteria</taxon>
        <taxon>Caulobacterales</taxon>
        <taxon>Caulobacteraceae</taxon>
        <taxon>Asticcacaulis</taxon>
    </lineage>
</organism>
<dbReference type="PANTHER" id="PTHR30151">
    <property type="entry name" value="ALKANE SULFONATE ABC TRANSPORTER-RELATED, MEMBRANE SUBUNIT"/>
    <property type="match status" value="1"/>
</dbReference>
<dbReference type="InterPro" id="IPR000515">
    <property type="entry name" value="MetI-like"/>
</dbReference>
<evidence type="ECO:0000256" key="2">
    <source>
        <dbReference type="ARBA" id="ARBA00022448"/>
    </source>
</evidence>
<name>A0A918PZH9_9CAUL</name>
<evidence type="ECO:0000313" key="9">
    <source>
        <dbReference type="EMBL" id="GGZ28451.1"/>
    </source>
</evidence>
<evidence type="ECO:0000256" key="7">
    <source>
        <dbReference type="RuleBase" id="RU363032"/>
    </source>
</evidence>
<feature type="transmembrane region" description="Helical" evidence="7">
    <location>
        <begin position="228"/>
        <end position="247"/>
    </location>
</feature>
<evidence type="ECO:0000256" key="6">
    <source>
        <dbReference type="ARBA" id="ARBA00023136"/>
    </source>
</evidence>
<proteinExistence type="inferred from homology"/>
<feature type="transmembrane region" description="Helical" evidence="7">
    <location>
        <begin position="74"/>
        <end position="93"/>
    </location>
</feature>
<dbReference type="EMBL" id="BMZB01000001">
    <property type="protein sequence ID" value="GGZ28451.1"/>
    <property type="molecule type" value="Genomic_DNA"/>
</dbReference>
<comment type="caution">
    <text evidence="9">The sequence shown here is derived from an EMBL/GenBank/DDBJ whole genome shotgun (WGS) entry which is preliminary data.</text>
</comment>
<feature type="transmembrane region" description="Helical" evidence="7">
    <location>
        <begin position="185"/>
        <end position="207"/>
    </location>
</feature>
<dbReference type="Gene3D" id="1.10.3720.10">
    <property type="entry name" value="MetI-like"/>
    <property type="match status" value="1"/>
</dbReference>
<reference evidence="9" key="2">
    <citation type="submission" date="2020-09" db="EMBL/GenBank/DDBJ databases">
        <authorList>
            <person name="Sun Q."/>
            <person name="Kim S."/>
        </authorList>
    </citation>
    <scope>NUCLEOTIDE SEQUENCE</scope>
    <source>
        <strain evidence="9">KCTC 32296</strain>
    </source>
</reference>
<evidence type="ECO:0000259" key="8">
    <source>
        <dbReference type="PROSITE" id="PS50928"/>
    </source>
</evidence>
<dbReference type="RefSeq" id="WP_189485552.1">
    <property type="nucleotide sequence ID" value="NZ_BMZB01000001.1"/>
</dbReference>
<accession>A0A918PZH9</accession>
<keyword evidence="6 7" id="KW-0472">Membrane</keyword>
<dbReference type="Proteomes" id="UP000662572">
    <property type="component" value="Unassembled WGS sequence"/>
</dbReference>
<dbReference type="SUPFAM" id="SSF161098">
    <property type="entry name" value="MetI-like"/>
    <property type="match status" value="1"/>
</dbReference>
<dbReference type="PROSITE" id="PS50928">
    <property type="entry name" value="ABC_TM1"/>
    <property type="match status" value="1"/>
</dbReference>
<gene>
    <name evidence="9" type="primary">ssuC</name>
    <name evidence="9" type="ORF">GCM10011273_12840</name>
</gene>
<sequence length="262" mass="28498">MTLKTLNLNAFKPVWLLGLIPPVLFLLWWDHEAAKGGANALAFVSLAQVGQALIDMFSSGELALSYGSSLGRALSGLLIGGGIGTLVGIAMGLSKPVEWAASPIYNSFRQVPILGWLPLIGLWFGSGDLSKLIIVALSAFYPTVLYTFEGLKQVEARLLDVGRVYRLNGWQTFWRIQWPAALPSIFTGLFQALAFTWISTIGVELLFSSGAGLGAMMQQAQLQARLDIVLVCILFVGLTGFAINFLIKRLSQHVLSWRSVRA</sequence>
<evidence type="ECO:0000313" key="10">
    <source>
        <dbReference type="Proteomes" id="UP000662572"/>
    </source>
</evidence>